<dbReference type="EC" id="6.3.2.17" evidence="3"/>
<dbReference type="KEGG" id="pth:PTH_0813"/>
<evidence type="ECO:0000256" key="9">
    <source>
        <dbReference type="ARBA" id="ARBA00030592"/>
    </source>
</evidence>
<dbReference type="InterPro" id="IPR036565">
    <property type="entry name" value="Mur-like_cat_sf"/>
</dbReference>
<gene>
    <name evidence="14" type="primary">FolC</name>
    <name evidence="14" type="ordered locus">PTH_0813</name>
</gene>
<comment type="similarity">
    <text evidence="2 11">Belongs to the folylpolyglutamate synthase family.</text>
</comment>
<evidence type="ECO:0000313" key="14">
    <source>
        <dbReference type="EMBL" id="BAF58994.1"/>
    </source>
</evidence>
<keyword evidence="4 11" id="KW-0436">Ligase</keyword>
<dbReference type="NCBIfam" id="TIGR01499">
    <property type="entry name" value="folC"/>
    <property type="match status" value="1"/>
</dbReference>
<dbReference type="PANTHER" id="PTHR11136:SF0">
    <property type="entry name" value="DIHYDROFOLATE SYNTHETASE-RELATED"/>
    <property type="match status" value="1"/>
</dbReference>
<evidence type="ECO:0000256" key="4">
    <source>
        <dbReference type="ARBA" id="ARBA00022598"/>
    </source>
</evidence>
<feature type="domain" description="Mur ligase C-terminal" evidence="12">
    <location>
        <begin position="298"/>
        <end position="418"/>
    </location>
</feature>
<dbReference type="Gene3D" id="3.40.1190.10">
    <property type="entry name" value="Mur-like, catalytic domain"/>
    <property type="match status" value="1"/>
</dbReference>
<dbReference type="InterPro" id="IPR036615">
    <property type="entry name" value="Mur_ligase_C_dom_sf"/>
</dbReference>
<dbReference type="eggNOG" id="COG0285">
    <property type="taxonomic scope" value="Bacteria"/>
</dbReference>
<dbReference type="InterPro" id="IPR001645">
    <property type="entry name" value="Folylpolyglutamate_synth"/>
</dbReference>
<dbReference type="GO" id="GO:0004326">
    <property type="term" value="F:tetrahydrofolylpolyglutamate synthase activity"/>
    <property type="evidence" value="ECO:0007669"/>
    <property type="project" value="UniProtKB-EC"/>
</dbReference>
<sequence>MFLVNYEEALSYLSDRSSSGIRLGLGRIKELLRRLGNPHLDLKAIHIGGTNGKGSTAVMLAGILQKAGYRTGAFTSPHLHSFTERYRIDGACISRERIAELTGEMRPHLEAMAADGFERPTGFEAGTALAFLYFSREKVDYLVLEVGLGGRCDATNVVRPLLSVITNVSVDHQEYLGNSIREIAGEKAGIIKRGVPTVTAAAGEALEVIEDTCRKRNSPLTVVGRDVRWEHVSLSEEGQCFTICGLKRKYEDIGISLLGRHQQVNAATAVAAVEVLMDLGVDISAGAVRAGLAARWPGRLEVMRRKPLVIIDGAHNYEGARSLRRALADHFPGREMVLVIGMLDDKERFKVVAELAPAARAVVVTRPDSPRAAKWQQLAVAARRHVREVYLEELIEEAVEKALSLAGPEDLVCFTGSFYLIAGVRKLLAQ</sequence>
<dbReference type="PROSITE" id="PS01011">
    <property type="entry name" value="FOLYLPOLYGLU_SYNT_1"/>
    <property type="match status" value="1"/>
</dbReference>
<keyword evidence="5" id="KW-0479">Metal-binding</keyword>
<dbReference type="GO" id="GO:0005737">
    <property type="term" value="C:cytoplasm"/>
    <property type="evidence" value="ECO:0007669"/>
    <property type="project" value="TreeGrafter"/>
</dbReference>
<dbReference type="SUPFAM" id="SSF53244">
    <property type="entry name" value="MurD-like peptide ligases, peptide-binding domain"/>
    <property type="match status" value="1"/>
</dbReference>
<dbReference type="AlphaFoldDB" id="A5D456"/>
<evidence type="ECO:0000259" key="12">
    <source>
        <dbReference type="Pfam" id="PF02875"/>
    </source>
</evidence>
<evidence type="ECO:0000259" key="13">
    <source>
        <dbReference type="Pfam" id="PF08245"/>
    </source>
</evidence>
<dbReference type="STRING" id="370438.PTH_0813"/>
<protein>
    <recommendedName>
        <fullName evidence="3">tetrahydrofolate synthase</fullName>
        <ecNumber evidence="3">6.3.2.17</ecNumber>
    </recommendedName>
    <alternativeName>
        <fullName evidence="9">Tetrahydrofolylpolyglutamate synthase</fullName>
    </alternativeName>
</protein>
<feature type="domain" description="Mur ligase central" evidence="13">
    <location>
        <begin position="47"/>
        <end position="273"/>
    </location>
</feature>
<dbReference type="PROSITE" id="PS01012">
    <property type="entry name" value="FOLYLPOLYGLU_SYNT_2"/>
    <property type="match status" value="1"/>
</dbReference>
<keyword evidence="6 11" id="KW-0547">Nucleotide-binding</keyword>
<dbReference type="GO" id="GO:0005524">
    <property type="term" value="F:ATP binding"/>
    <property type="evidence" value="ECO:0007669"/>
    <property type="project" value="UniProtKB-KW"/>
</dbReference>
<evidence type="ECO:0000256" key="8">
    <source>
        <dbReference type="ARBA" id="ARBA00022842"/>
    </source>
</evidence>
<dbReference type="InterPro" id="IPR004101">
    <property type="entry name" value="Mur_ligase_C"/>
</dbReference>
<evidence type="ECO:0000256" key="1">
    <source>
        <dbReference type="ARBA" id="ARBA00001946"/>
    </source>
</evidence>
<evidence type="ECO:0000256" key="3">
    <source>
        <dbReference type="ARBA" id="ARBA00013025"/>
    </source>
</evidence>
<evidence type="ECO:0000256" key="5">
    <source>
        <dbReference type="ARBA" id="ARBA00022723"/>
    </source>
</evidence>
<evidence type="ECO:0000256" key="10">
    <source>
        <dbReference type="ARBA" id="ARBA00047493"/>
    </source>
</evidence>
<dbReference type="Pfam" id="PF02875">
    <property type="entry name" value="Mur_ligase_C"/>
    <property type="match status" value="1"/>
</dbReference>
<dbReference type="InterPro" id="IPR013221">
    <property type="entry name" value="Mur_ligase_cen"/>
</dbReference>
<reference evidence="15" key="1">
    <citation type="journal article" date="2008" name="Genome Res.">
        <title>The genome of Pelotomaculum thermopropionicum reveals niche-associated evolution in anaerobic microbiota.</title>
        <authorList>
            <person name="Kosaka T."/>
            <person name="Kato S."/>
            <person name="Shimoyama T."/>
            <person name="Ishii S."/>
            <person name="Abe T."/>
            <person name="Watanabe K."/>
        </authorList>
    </citation>
    <scope>NUCLEOTIDE SEQUENCE [LARGE SCALE GENOMIC DNA]</scope>
    <source>
        <strain evidence="15">DSM 13744 / JCM 10971 / SI</strain>
    </source>
</reference>
<keyword evidence="7 11" id="KW-0067">ATP-binding</keyword>
<comment type="cofactor">
    <cofactor evidence="1">
        <name>Mg(2+)</name>
        <dbReference type="ChEBI" id="CHEBI:18420"/>
    </cofactor>
</comment>
<dbReference type="Proteomes" id="UP000006556">
    <property type="component" value="Chromosome"/>
</dbReference>
<evidence type="ECO:0000313" key="15">
    <source>
        <dbReference type="Proteomes" id="UP000006556"/>
    </source>
</evidence>
<dbReference type="PIRSF" id="PIRSF001563">
    <property type="entry name" value="Folylpolyglu_synth"/>
    <property type="match status" value="1"/>
</dbReference>
<dbReference type="GO" id="GO:0008841">
    <property type="term" value="F:dihydrofolate synthase activity"/>
    <property type="evidence" value="ECO:0007669"/>
    <property type="project" value="TreeGrafter"/>
</dbReference>
<dbReference type="SUPFAM" id="SSF53623">
    <property type="entry name" value="MurD-like peptide ligases, catalytic domain"/>
    <property type="match status" value="1"/>
</dbReference>
<dbReference type="InterPro" id="IPR018109">
    <property type="entry name" value="Folylpolyglutamate_synth_CS"/>
</dbReference>
<name>A5D456_PELTS</name>
<dbReference type="Gene3D" id="3.90.190.20">
    <property type="entry name" value="Mur ligase, C-terminal domain"/>
    <property type="match status" value="1"/>
</dbReference>
<proteinExistence type="inferred from homology"/>
<dbReference type="FunFam" id="3.40.1190.10:FF:000011">
    <property type="entry name" value="Folylpolyglutamate synthase/dihydrofolate synthase"/>
    <property type="match status" value="1"/>
</dbReference>
<evidence type="ECO:0000256" key="7">
    <source>
        <dbReference type="ARBA" id="ARBA00022840"/>
    </source>
</evidence>
<evidence type="ECO:0000256" key="6">
    <source>
        <dbReference type="ARBA" id="ARBA00022741"/>
    </source>
</evidence>
<dbReference type="PANTHER" id="PTHR11136">
    <property type="entry name" value="FOLYLPOLYGLUTAMATE SYNTHASE-RELATED"/>
    <property type="match status" value="1"/>
</dbReference>
<dbReference type="GO" id="GO:0046872">
    <property type="term" value="F:metal ion binding"/>
    <property type="evidence" value="ECO:0007669"/>
    <property type="project" value="UniProtKB-KW"/>
</dbReference>
<dbReference type="HOGENOM" id="CLU_015869_1_2_9"/>
<keyword evidence="8" id="KW-0460">Magnesium</keyword>
<comment type="catalytic activity">
    <reaction evidence="10">
        <text>(6S)-5,6,7,8-tetrahydrofolyl-(gamma-L-Glu)(n) + L-glutamate + ATP = (6S)-5,6,7,8-tetrahydrofolyl-(gamma-L-Glu)(n+1) + ADP + phosphate + H(+)</text>
        <dbReference type="Rhea" id="RHEA:10580"/>
        <dbReference type="Rhea" id="RHEA-COMP:14738"/>
        <dbReference type="Rhea" id="RHEA-COMP:14740"/>
        <dbReference type="ChEBI" id="CHEBI:15378"/>
        <dbReference type="ChEBI" id="CHEBI:29985"/>
        <dbReference type="ChEBI" id="CHEBI:30616"/>
        <dbReference type="ChEBI" id="CHEBI:43474"/>
        <dbReference type="ChEBI" id="CHEBI:141005"/>
        <dbReference type="ChEBI" id="CHEBI:456216"/>
        <dbReference type="EC" id="6.3.2.17"/>
    </reaction>
</comment>
<keyword evidence="15" id="KW-1185">Reference proteome</keyword>
<evidence type="ECO:0000256" key="11">
    <source>
        <dbReference type="PIRNR" id="PIRNR001563"/>
    </source>
</evidence>
<accession>A5D456</accession>
<dbReference type="Pfam" id="PF08245">
    <property type="entry name" value="Mur_ligase_M"/>
    <property type="match status" value="1"/>
</dbReference>
<organism evidence="14 15">
    <name type="scientific">Pelotomaculum thermopropionicum (strain DSM 13744 / JCM 10971 / SI)</name>
    <dbReference type="NCBI Taxonomy" id="370438"/>
    <lineage>
        <taxon>Bacteria</taxon>
        <taxon>Bacillati</taxon>
        <taxon>Bacillota</taxon>
        <taxon>Clostridia</taxon>
        <taxon>Eubacteriales</taxon>
        <taxon>Desulfotomaculaceae</taxon>
        <taxon>Pelotomaculum</taxon>
    </lineage>
</organism>
<evidence type="ECO:0000256" key="2">
    <source>
        <dbReference type="ARBA" id="ARBA00008276"/>
    </source>
</evidence>
<dbReference type="EMBL" id="AP009389">
    <property type="protein sequence ID" value="BAF58994.1"/>
    <property type="molecule type" value="Genomic_DNA"/>
</dbReference>